<evidence type="ECO:0000256" key="5">
    <source>
        <dbReference type="ARBA" id="ARBA00022982"/>
    </source>
</evidence>
<dbReference type="AlphaFoldDB" id="A0A1Y5I086"/>
<accession>A0A1Y5I086</accession>
<evidence type="ECO:0000259" key="8">
    <source>
        <dbReference type="PROSITE" id="PS51379"/>
    </source>
</evidence>
<protein>
    <submittedName>
        <fullName evidence="9">Ferredoxin-type protein NapF</fullName>
    </submittedName>
</protein>
<dbReference type="Proteomes" id="UP000227088">
    <property type="component" value="Unassembled WGS sequence"/>
</dbReference>
<evidence type="ECO:0000256" key="6">
    <source>
        <dbReference type="ARBA" id="ARBA00023004"/>
    </source>
</evidence>
<name>A0A1Y5I086_OLEAN</name>
<keyword evidence="2" id="KW-0004">4Fe-4S</keyword>
<dbReference type="NCBIfam" id="TIGR00402">
    <property type="entry name" value="napF"/>
    <property type="match status" value="1"/>
</dbReference>
<dbReference type="GO" id="GO:0046872">
    <property type="term" value="F:metal ion binding"/>
    <property type="evidence" value="ECO:0007669"/>
    <property type="project" value="UniProtKB-KW"/>
</dbReference>
<keyword evidence="3" id="KW-0479">Metal-binding</keyword>
<evidence type="ECO:0000256" key="2">
    <source>
        <dbReference type="ARBA" id="ARBA00022485"/>
    </source>
</evidence>
<dbReference type="GO" id="GO:0051539">
    <property type="term" value="F:4 iron, 4 sulfur cluster binding"/>
    <property type="evidence" value="ECO:0007669"/>
    <property type="project" value="UniProtKB-KW"/>
</dbReference>
<comment type="caution">
    <text evidence="9">The sequence shown here is derived from an EMBL/GenBank/DDBJ whole genome shotgun (WGS) entry which is preliminary data.</text>
</comment>
<reference evidence="10" key="1">
    <citation type="journal article" date="2017" name="Proc. Natl. Acad. Sci. U.S.A.">
        <title>Simulation of Deepwater Horizon oil plume reveals substrate specialization within a complex community of hydrocarbon degraders.</title>
        <authorList>
            <person name="Hu P."/>
            <person name="Dubinsky E.A."/>
            <person name="Probst A.J."/>
            <person name="Wang J."/>
            <person name="Sieber C.M.K."/>
            <person name="Tom L.M."/>
            <person name="Gardinali P."/>
            <person name="Banfield J.F."/>
            <person name="Atlas R.M."/>
            <person name="Andersen G.L."/>
        </authorList>
    </citation>
    <scope>NUCLEOTIDE SEQUENCE [LARGE SCALE GENOMIC DNA]</scope>
</reference>
<evidence type="ECO:0000256" key="7">
    <source>
        <dbReference type="ARBA" id="ARBA00023014"/>
    </source>
</evidence>
<feature type="domain" description="4Fe-4S ferredoxin-type" evidence="8">
    <location>
        <begin position="145"/>
        <end position="174"/>
    </location>
</feature>
<dbReference type="PANTHER" id="PTHR43687">
    <property type="entry name" value="ADENYLYLSULFATE REDUCTASE, BETA SUBUNIT"/>
    <property type="match status" value="1"/>
</dbReference>
<proteinExistence type="predicted"/>
<dbReference type="SUPFAM" id="SSF46548">
    <property type="entry name" value="alpha-helical ferredoxin"/>
    <property type="match status" value="1"/>
</dbReference>
<keyword evidence="7" id="KW-0411">Iron-sulfur</keyword>
<keyword evidence="4" id="KW-0677">Repeat</keyword>
<keyword evidence="1" id="KW-0813">Transport</keyword>
<organism evidence="9 10">
    <name type="scientific">Oleispira antarctica</name>
    <dbReference type="NCBI Taxonomy" id="188908"/>
    <lineage>
        <taxon>Bacteria</taxon>
        <taxon>Pseudomonadati</taxon>
        <taxon>Pseudomonadota</taxon>
        <taxon>Gammaproteobacteria</taxon>
        <taxon>Oceanospirillales</taxon>
        <taxon>Oceanospirillaceae</taxon>
        <taxon>Oleispira</taxon>
    </lineage>
</organism>
<dbReference type="EMBL" id="MABE01000277">
    <property type="protein sequence ID" value="OUS40682.1"/>
    <property type="molecule type" value="Genomic_DNA"/>
</dbReference>
<dbReference type="InterPro" id="IPR050572">
    <property type="entry name" value="Fe-S_Ferredoxin"/>
</dbReference>
<dbReference type="Gene3D" id="3.30.70.20">
    <property type="match status" value="2"/>
</dbReference>
<sequence>MFLRPFSQPDQTVEHKYLPLRPPWSLDDDNFIEQCTQCSQCVDVCEENIIKLADGGYPEVDFNKGECTFCEACVNACEMQFTQSVMTAEKQKTSPALIKTQGLKAFYFDLKIDDSCLSKQKVSCQSCQEVCDSQSISMKWLTSIPVPELSLEDCTGCGACVSICPSSSFKMSALASPNSLGL</sequence>
<feature type="domain" description="4Fe-4S ferredoxin-type" evidence="8">
    <location>
        <begin position="24"/>
        <end position="55"/>
    </location>
</feature>
<dbReference type="InterPro" id="IPR004496">
    <property type="entry name" value="NapF"/>
</dbReference>
<dbReference type="InterPro" id="IPR017900">
    <property type="entry name" value="4Fe4S_Fe_S_CS"/>
</dbReference>
<keyword evidence="6" id="KW-0408">Iron</keyword>
<dbReference type="PANTHER" id="PTHR43687:SF6">
    <property type="entry name" value="L-ASPARTATE SEMIALDEHYDE SULFURTRANSFERASE IRON-SULFUR SUBUNIT"/>
    <property type="match status" value="1"/>
</dbReference>
<dbReference type="CDD" id="cd10564">
    <property type="entry name" value="NapF_like"/>
    <property type="match status" value="1"/>
</dbReference>
<evidence type="ECO:0000313" key="10">
    <source>
        <dbReference type="Proteomes" id="UP000227088"/>
    </source>
</evidence>
<feature type="domain" description="4Fe-4S ferredoxin-type" evidence="8">
    <location>
        <begin position="56"/>
        <end position="87"/>
    </location>
</feature>
<evidence type="ECO:0000256" key="4">
    <source>
        <dbReference type="ARBA" id="ARBA00022737"/>
    </source>
</evidence>
<dbReference type="PROSITE" id="PS51379">
    <property type="entry name" value="4FE4S_FER_2"/>
    <property type="match status" value="3"/>
</dbReference>
<evidence type="ECO:0000256" key="3">
    <source>
        <dbReference type="ARBA" id="ARBA00022723"/>
    </source>
</evidence>
<dbReference type="Pfam" id="PF12838">
    <property type="entry name" value="Fer4_7"/>
    <property type="match status" value="2"/>
</dbReference>
<dbReference type="InterPro" id="IPR017896">
    <property type="entry name" value="4Fe4S_Fe-S-bd"/>
</dbReference>
<evidence type="ECO:0000313" key="9">
    <source>
        <dbReference type="EMBL" id="OUS40682.1"/>
    </source>
</evidence>
<dbReference type="PROSITE" id="PS00198">
    <property type="entry name" value="4FE4S_FER_1"/>
    <property type="match status" value="2"/>
</dbReference>
<gene>
    <name evidence="9" type="ORF">A9R00_04790</name>
</gene>
<evidence type="ECO:0000256" key="1">
    <source>
        <dbReference type="ARBA" id="ARBA00022448"/>
    </source>
</evidence>
<keyword evidence="5" id="KW-0249">Electron transport</keyword>